<proteinExistence type="predicted"/>
<dbReference type="Gene3D" id="3.40.50.150">
    <property type="entry name" value="Vaccinia Virus protein VP39"/>
    <property type="match status" value="1"/>
</dbReference>
<evidence type="ECO:0000259" key="1">
    <source>
        <dbReference type="Pfam" id="PF08241"/>
    </source>
</evidence>
<dbReference type="InterPro" id="IPR013216">
    <property type="entry name" value="Methyltransf_11"/>
</dbReference>
<dbReference type="GO" id="GO:0008757">
    <property type="term" value="F:S-adenosylmethionine-dependent methyltransferase activity"/>
    <property type="evidence" value="ECO:0007669"/>
    <property type="project" value="InterPro"/>
</dbReference>
<accession>A0A2D2LW25</accession>
<keyword evidence="2" id="KW-0489">Methyltransferase</keyword>
<organism evidence="2 3">
    <name type="scientific">Faucicola osloensis</name>
    <name type="common">Moraxella osloensis</name>
    <dbReference type="NCBI Taxonomy" id="34062"/>
    <lineage>
        <taxon>Bacteria</taxon>
        <taxon>Pseudomonadati</taxon>
        <taxon>Pseudomonadota</taxon>
        <taxon>Gammaproteobacteria</taxon>
        <taxon>Moraxellales</taxon>
        <taxon>Moraxellaceae</taxon>
        <taxon>Faucicola</taxon>
    </lineage>
</organism>
<dbReference type="InterPro" id="IPR029063">
    <property type="entry name" value="SAM-dependent_MTases_sf"/>
</dbReference>
<feature type="domain" description="Methyltransferase type 11" evidence="1">
    <location>
        <begin position="48"/>
        <end position="144"/>
    </location>
</feature>
<protein>
    <submittedName>
        <fullName evidence="2">SAM-dependent methyltransferase</fullName>
    </submittedName>
</protein>
<name>A0A2D2LW25_FAUOS</name>
<dbReference type="Pfam" id="PF08241">
    <property type="entry name" value="Methyltransf_11"/>
    <property type="match status" value="1"/>
</dbReference>
<reference evidence="3" key="1">
    <citation type="submission" date="2017-11" db="EMBL/GenBank/DDBJ databases">
        <title>Complete genome sequence of Moraxella osloensis NP7 isolated from human skin.</title>
        <authorList>
            <person name="Lee K."/>
            <person name="Lim J.Y."/>
            <person name="Hwang I."/>
        </authorList>
    </citation>
    <scope>NUCLEOTIDE SEQUENCE [LARGE SCALE GENOMIC DNA]</scope>
    <source>
        <strain evidence="3">NP7</strain>
    </source>
</reference>
<dbReference type="AlphaFoldDB" id="A0A2D2LW25"/>
<dbReference type="SUPFAM" id="SSF53335">
    <property type="entry name" value="S-adenosyl-L-methionine-dependent methyltransferases"/>
    <property type="match status" value="1"/>
</dbReference>
<dbReference type="CDD" id="cd02440">
    <property type="entry name" value="AdoMet_MTases"/>
    <property type="match status" value="1"/>
</dbReference>
<sequence length="253" mass="28158">MTHTQHALNIQQYQDKSHNYLNSAVHAQGAEFDKIKQLIEAHKLAHILDLGCGGGHVSYQVAPVATSVIAYDITPTMTEVVASQAKARGLTNITTQIGTAENLPFADQQFDAIITRYSAHHWQNVPQALFEMHRALADDGKVVIVDVLGNSNPVLNNFLQTIETIRDPSHVKDYSLAEWLYFAEITGFSVATVEMQKLALNFDSWVARMHTPDTSIQVIRALQKNCAASVRQYYEIDEAGNFSTDVIYLVLSK</sequence>
<dbReference type="Proteomes" id="UP000229340">
    <property type="component" value="Chromosome"/>
</dbReference>
<evidence type="ECO:0000313" key="2">
    <source>
        <dbReference type="EMBL" id="ATR79170.1"/>
    </source>
</evidence>
<dbReference type="PANTHER" id="PTHR43591">
    <property type="entry name" value="METHYLTRANSFERASE"/>
    <property type="match status" value="1"/>
</dbReference>
<dbReference type="GO" id="GO:0032259">
    <property type="term" value="P:methylation"/>
    <property type="evidence" value="ECO:0007669"/>
    <property type="project" value="UniProtKB-KW"/>
</dbReference>
<dbReference type="STRING" id="34062.AXE82_03990"/>
<evidence type="ECO:0000313" key="3">
    <source>
        <dbReference type="Proteomes" id="UP000229340"/>
    </source>
</evidence>
<gene>
    <name evidence="2" type="ORF">NP7_07875</name>
</gene>
<dbReference type="EMBL" id="CP024443">
    <property type="protein sequence ID" value="ATR79170.1"/>
    <property type="molecule type" value="Genomic_DNA"/>
</dbReference>
<keyword evidence="2" id="KW-0808">Transferase</keyword>
<dbReference type="RefSeq" id="WP_100270388.1">
    <property type="nucleotide sequence ID" value="NZ_CP024443.1"/>
</dbReference>
<dbReference type="PANTHER" id="PTHR43591:SF24">
    <property type="entry name" value="2-METHOXY-6-POLYPRENYL-1,4-BENZOQUINOL METHYLASE, MITOCHONDRIAL"/>
    <property type="match status" value="1"/>
</dbReference>